<dbReference type="AlphaFoldDB" id="A0A0W0FNS5"/>
<gene>
    <name evidence="1" type="ORF">WG66_9483</name>
</gene>
<protein>
    <submittedName>
        <fullName evidence="1">Uncharacterized protein</fullName>
    </submittedName>
</protein>
<dbReference type="EMBL" id="LATX01001800">
    <property type="protein sequence ID" value="KTB37921.1"/>
    <property type="molecule type" value="Genomic_DNA"/>
</dbReference>
<comment type="caution">
    <text evidence="1">The sequence shown here is derived from an EMBL/GenBank/DDBJ whole genome shotgun (WGS) entry which is preliminary data.</text>
</comment>
<reference evidence="1 2" key="1">
    <citation type="submission" date="2015-12" db="EMBL/GenBank/DDBJ databases">
        <title>Draft genome sequence of Moniliophthora roreri, the causal agent of frosty pod rot of cacao.</title>
        <authorList>
            <person name="Aime M.C."/>
            <person name="Diaz-Valderrama J.R."/>
            <person name="Kijpornyongpan T."/>
            <person name="Phillips-Mora W."/>
        </authorList>
    </citation>
    <scope>NUCLEOTIDE SEQUENCE [LARGE SCALE GENOMIC DNA]</scope>
    <source>
        <strain evidence="1 2">MCA 2952</strain>
    </source>
</reference>
<organism evidence="1 2">
    <name type="scientific">Moniliophthora roreri</name>
    <name type="common">Frosty pod rot fungus</name>
    <name type="synonym">Monilia roreri</name>
    <dbReference type="NCBI Taxonomy" id="221103"/>
    <lineage>
        <taxon>Eukaryota</taxon>
        <taxon>Fungi</taxon>
        <taxon>Dikarya</taxon>
        <taxon>Basidiomycota</taxon>
        <taxon>Agaricomycotina</taxon>
        <taxon>Agaricomycetes</taxon>
        <taxon>Agaricomycetidae</taxon>
        <taxon>Agaricales</taxon>
        <taxon>Marasmiineae</taxon>
        <taxon>Marasmiaceae</taxon>
        <taxon>Moniliophthora</taxon>
    </lineage>
</organism>
<sequence>MRFSQELVDAFIDYSSNDTAALMNLSLISRSWAPRSRKHLFRRLELIPHQMGLQRPRRSGTVETIEHHIQRFIELCSHSESTIPNAGITYLNLTPSVISRSKDQGQRQNEAFVRLLKWLLTRPLDSAERGEITGKTCLTYAQKLFWNVQHLRLGGIRAAESMAELK</sequence>
<name>A0A0W0FNS5_MONRR</name>
<evidence type="ECO:0000313" key="1">
    <source>
        <dbReference type="EMBL" id="KTB37921.1"/>
    </source>
</evidence>
<accession>A0A0W0FNS5</accession>
<proteinExistence type="predicted"/>
<dbReference type="Proteomes" id="UP000054988">
    <property type="component" value="Unassembled WGS sequence"/>
</dbReference>
<evidence type="ECO:0000313" key="2">
    <source>
        <dbReference type="Proteomes" id="UP000054988"/>
    </source>
</evidence>